<keyword evidence="3" id="KW-1185">Reference proteome</keyword>
<organism evidence="2 3">
    <name type="scientific">Salinisphaera aquimarina</name>
    <dbReference type="NCBI Taxonomy" id="2094031"/>
    <lineage>
        <taxon>Bacteria</taxon>
        <taxon>Pseudomonadati</taxon>
        <taxon>Pseudomonadota</taxon>
        <taxon>Gammaproteobacteria</taxon>
        <taxon>Salinisphaerales</taxon>
        <taxon>Salinisphaeraceae</taxon>
        <taxon>Salinisphaera</taxon>
    </lineage>
</organism>
<comment type="caution">
    <text evidence="2">The sequence shown here is derived from an EMBL/GenBank/DDBJ whole genome shotgun (WGS) entry which is preliminary data.</text>
</comment>
<dbReference type="InterPro" id="IPR008257">
    <property type="entry name" value="Pept_M19"/>
</dbReference>
<dbReference type="EMBL" id="JBHRSS010000007">
    <property type="protein sequence ID" value="MFC3105245.1"/>
    <property type="molecule type" value="Genomic_DNA"/>
</dbReference>
<dbReference type="InterPro" id="IPR032466">
    <property type="entry name" value="Metal_Hydrolase"/>
</dbReference>
<dbReference type="Gene3D" id="3.20.20.140">
    <property type="entry name" value="Metal-dependent hydrolases"/>
    <property type="match status" value="1"/>
</dbReference>
<dbReference type="PANTHER" id="PTHR10443">
    <property type="entry name" value="MICROSOMAL DIPEPTIDASE"/>
    <property type="match status" value="1"/>
</dbReference>
<dbReference type="Proteomes" id="UP001595462">
    <property type="component" value="Unassembled WGS sequence"/>
</dbReference>
<evidence type="ECO:0000313" key="3">
    <source>
        <dbReference type="Proteomes" id="UP001595462"/>
    </source>
</evidence>
<protein>
    <submittedName>
        <fullName evidence="2">Dipeptidase</fullName>
    </submittedName>
</protein>
<evidence type="ECO:0000256" key="1">
    <source>
        <dbReference type="SAM" id="MobiDB-lite"/>
    </source>
</evidence>
<evidence type="ECO:0000313" key="2">
    <source>
        <dbReference type="EMBL" id="MFC3105245.1"/>
    </source>
</evidence>
<dbReference type="CDD" id="cd01301">
    <property type="entry name" value="rDP_like"/>
    <property type="match status" value="1"/>
</dbReference>
<gene>
    <name evidence="2" type="ORF">ACFOSU_15290</name>
</gene>
<feature type="region of interest" description="Disordered" evidence="1">
    <location>
        <begin position="64"/>
        <end position="87"/>
    </location>
</feature>
<accession>A0ABV7ERV7</accession>
<sequence>MPKSSFPLVFDGHNDMLLRLVGNEGADPVHDFMHGRANGHLDLPRMIEGGFGGGLFAVFVPSSGPRRSRNTQPSNSPQDEPLPPPLAQSEALPAVLAMIAILLRLERASNGRFRVCRSVADIRAAMADEAIAAVLHFEGAEAIDTDLHALDVFQQAGLRSIGPVWSRPTQYGHGVPFRYPSSPDTGDGLTQHGRAFVRACNERRIAIDLSHLNEKGFWDVARLSDAPLIASHSNAHAVCAHARNLTDDQMRAIRDSGGIAGLNFANCFLRPDARDMADTGVDVMLRHLDHMLEIMGPDHVGIGSDFDGALIPDAIGDGAGLPVLQAAMQAHGYDAKTLQSISQENWLRTLHATWGA</sequence>
<name>A0ABV7ERV7_9GAMM</name>
<dbReference type="PANTHER" id="PTHR10443:SF12">
    <property type="entry name" value="DIPEPTIDASE"/>
    <property type="match status" value="1"/>
</dbReference>
<dbReference type="RefSeq" id="WP_380690805.1">
    <property type="nucleotide sequence ID" value="NZ_JBHRSS010000007.1"/>
</dbReference>
<proteinExistence type="predicted"/>
<dbReference type="SUPFAM" id="SSF51556">
    <property type="entry name" value="Metallo-dependent hydrolases"/>
    <property type="match status" value="1"/>
</dbReference>
<dbReference type="Pfam" id="PF01244">
    <property type="entry name" value="Peptidase_M19"/>
    <property type="match status" value="1"/>
</dbReference>
<reference evidence="3" key="1">
    <citation type="journal article" date="2019" name="Int. J. Syst. Evol. Microbiol.">
        <title>The Global Catalogue of Microorganisms (GCM) 10K type strain sequencing project: providing services to taxonomists for standard genome sequencing and annotation.</title>
        <authorList>
            <consortium name="The Broad Institute Genomics Platform"/>
            <consortium name="The Broad Institute Genome Sequencing Center for Infectious Disease"/>
            <person name="Wu L."/>
            <person name="Ma J."/>
        </authorList>
    </citation>
    <scope>NUCLEOTIDE SEQUENCE [LARGE SCALE GENOMIC DNA]</scope>
    <source>
        <strain evidence="3">KCTC 52640</strain>
    </source>
</reference>
<dbReference type="PROSITE" id="PS51365">
    <property type="entry name" value="RENAL_DIPEPTIDASE_2"/>
    <property type="match status" value="1"/>
</dbReference>